<dbReference type="PANTHER" id="PTHR32322">
    <property type="entry name" value="INNER MEMBRANE TRANSPORTER"/>
    <property type="match status" value="1"/>
</dbReference>
<dbReference type="InterPro" id="IPR000620">
    <property type="entry name" value="EamA_dom"/>
</dbReference>
<evidence type="ECO:0000313" key="10">
    <source>
        <dbReference type="Proteomes" id="UP000639606"/>
    </source>
</evidence>
<reference evidence="9" key="1">
    <citation type="journal article" date="2014" name="Int. J. Syst. Evol. Microbiol.">
        <title>Complete genome sequence of Corynebacterium casei LMG S-19264T (=DSM 44701T), isolated from a smear-ripened cheese.</title>
        <authorList>
            <consortium name="US DOE Joint Genome Institute (JGI-PGF)"/>
            <person name="Walter F."/>
            <person name="Albersmeier A."/>
            <person name="Kalinowski J."/>
            <person name="Ruckert C."/>
        </authorList>
    </citation>
    <scope>NUCLEOTIDE SEQUENCE</scope>
    <source>
        <strain evidence="9">JCM 3313</strain>
    </source>
</reference>
<feature type="transmembrane region" description="Helical" evidence="7">
    <location>
        <begin position="68"/>
        <end position="92"/>
    </location>
</feature>
<organism evidence="9 10">
    <name type="scientific">Saccharothrix coeruleofusca</name>
    <dbReference type="NCBI Taxonomy" id="33919"/>
    <lineage>
        <taxon>Bacteria</taxon>
        <taxon>Bacillati</taxon>
        <taxon>Actinomycetota</taxon>
        <taxon>Actinomycetes</taxon>
        <taxon>Pseudonocardiales</taxon>
        <taxon>Pseudonocardiaceae</taxon>
        <taxon>Saccharothrix</taxon>
    </lineage>
</organism>
<reference evidence="9" key="2">
    <citation type="submission" date="2020-09" db="EMBL/GenBank/DDBJ databases">
        <authorList>
            <person name="Sun Q."/>
            <person name="Ohkuma M."/>
        </authorList>
    </citation>
    <scope>NUCLEOTIDE SEQUENCE</scope>
    <source>
        <strain evidence="9">JCM 3313</strain>
    </source>
</reference>
<dbReference type="InterPro" id="IPR037185">
    <property type="entry name" value="EmrE-like"/>
</dbReference>
<dbReference type="Proteomes" id="UP000639606">
    <property type="component" value="Unassembled WGS sequence"/>
</dbReference>
<feature type="region of interest" description="Disordered" evidence="6">
    <location>
        <begin position="179"/>
        <end position="207"/>
    </location>
</feature>
<comment type="subcellular location">
    <subcellularLocation>
        <location evidence="1">Membrane</location>
        <topology evidence="1">Multi-pass membrane protein</topology>
    </subcellularLocation>
</comment>
<evidence type="ECO:0000259" key="8">
    <source>
        <dbReference type="Pfam" id="PF00892"/>
    </source>
</evidence>
<feature type="transmembrane region" description="Helical" evidence="7">
    <location>
        <begin position="17"/>
        <end position="35"/>
    </location>
</feature>
<comment type="similarity">
    <text evidence="2">Belongs to the EamA transporter family.</text>
</comment>
<evidence type="ECO:0000256" key="7">
    <source>
        <dbReference type="SAM" id="Phobius"/>
    </source>
</evidence>
<keyword evidence="5 7" id="KW-0472">Membrane</keyword>
<keyword evidence="4 7" id="KW-1133">Transmembrane helix</keyword>
<evidence type="ECO:0000256" key="2">
    <source>
        <dbReference type="ARBA" id="ARBA00007362"/>
    </source>
</evidence>
<keyword evidence="10" id="KW-1185">Reference proteome</keyword>
<dbReference type="GO" id="GO:0016020">
    <property type="term" value="C:membrane"/>
    <property type="evidence" value="ECO:0007669"/>
    <property type="project" value="UniProtKB-SubCell"/>
</dbReference>
<dbReference type="InterPro" id="IPR050638">
    <property type="entry name" value="AA-Vitamin_Transporters"/>
</dbReference>
<comment type="caution">
    <text evidence="9">The sequence shown here is derived from an EMBL/GenBank/DDBJ whole genome shotgun (WGS) entry which is preliminary data.</text>
</comment>
<evidence type="ECO:0000313" key="9">
    <source>
        <dbReference type="EMBL" id="GGP85503.1"/>
    </source>
</evidence>
<dbReference type="Pfam" id="PF00892">
    <property type="entry name" value="EamA"/>
    <property type="match status" value="1"/>
</dbReference>
<evidence type="ECO:0000256" key="6">
    <source>
        <dbReference type="SAM" id="MobiDB-lite"/>
    </source>
</evidence>
<dbReference type="AlphaFoldDB" id="A0A918EIE4"/>
<evidence type="ECO:0000256" key="3">
    <source>
        <dbReference type="ARBA" id="ARBA00022692"/>
    </source>
</evidence>
<sequence>MAWLAVGLLGQRLTARVALAAVAGVAGVSLLVLRADAALDWLGVAAALGGAVVMALGTVLGKRWPAPAPLLATTGWQLVVGGVLLLPVTLAVEGLPTGVTAENAAGYAYLGLVGAALAYCLWFRGVRLLPATEVAFLGLLSPVVAAVVGWLALDQDLTAAQLAGAAIVLAALVAAQTGGGTSGADHRVRSGGIGRRARAGRSTATRA</sequence>
<evidence type="ECO:0000256" key="1">
    <source>
        <dbReference type="ARBA" id="ARBA00004141"/>
    </source>
</evidence>
<proteinExistence type="inferred from homology"/>
<gene>
    <name evidence="9" type="ORF">GCM10010185_69100</name>
</gene>
<name>A0A918EIE4_9PSEU</name>
<accession>A0A918EIE4</accession>
<feature type="transmembrane region" description="Helical" evidence="7">
    <location>
        <begin position="134"/>
        <end position="153"/>
    </location>
</feature>
<dbReference type="EMBL" id="BMRG01000028">
    <property type="protein sequence ID" value="GGP85503.1"/>
    <property type="molecule type" value="Genomic_DNA"/>
</dbReference>
<protein>
    <recommendedName>
        <fullName evidence="8">EamA domain-containing protein</fullName>
    </recommendedName>
</protein>
<dbReference type="SUPFAM" id="SSF103481">
    <property type="entry name" value="Multidrug resistance efflux transporter EmrE"/>
    <property type="match status" value="1"/>
</dbReference>
<dbReference type="PANTHER" id="PTHR32322:SF2">
    <property type="entry name" value="EAMA DOMAIN-CONTAINING PROTEIN"/>
    <property type="match status" value="1"/>
</dbReference>
<evidence type="ECO:0000256" key="5">
    <source>
        <dbReference type="ARBA" id="ARBA00023136"/>
    </source>
</evidence>
<feature type="domain" description="EamA" evidence="8">
    <location>
        <begin position="42"/>
        <end position="173"/>
    </location>
</feature>
<feature type="transmembrane region" description="Helical" evidence="7">
    <location>
        <begin position="104"/>
        <end position="122"/>
    </location>
</feature>
<feature type="transmembrane region" description="Helical" evidence="7">
    <location>
        <begin position="41"/>
        <end position="61"/>
    </location>
</feature>
<evidence type="ECO:0000256" key="4">
    <source>
        <dbReference type="ARBA" id="ARBA00022989"/>
    </source>
</evidence>
<keyword evidence="3 7" id="KW-0812">Transmembrane</keyword>
<feature type="transmembrane region" description="Helical" evidence="7">
    <location>
        <begin position="159"/>
        <end position="179"/>
    </location>
</feature>